<gene>
    <name evidence="1" type="ORF">MNBD_PLANCTO03-909</name>
</gene>
<sequence>MTTRIPRLICLALGTAAAMTLVGCTTASSPADYAQAERLRADLTPELDTLHQRPDDMSN</sequence>
<dbReference type="AlphaFoldDB" id="A0A3B1DZC9"/>
<dbReference type="EMBL" id="UOGK01000734">
    <property type="protein sequence ID" value="VAX42673.1"/>
    <property type="molecule type" value="Genomic_DNA"/>
</dbReference>
<name>A0A3B1DZC9_9ZZZZ</name>
<feature type="non-terminal residue" evidence="1">
    <location>
        <position position="59"/>
    </location>
</feature>
<accession>A0A3B1DZC9</accession>
<proteinExistence type="predicted"/>
<dbReference type="PROSITE" id="PS51257">
    <property type="entry name" value="PROKAR_LIPOPROTEIN"/>
    <property type="match status" value="1"/>
</dbReference>
<protein>
    <submittedName>
        <fullName evidence="1">Uncharacterized protein</fullName>
    </submittedName>
</protein>
<organism evidence="1">
    <name type="scientific">hydrothermal vent metagenome</name>
    <dbReference type="NCBI Taxonomy" id="652676"/>
    <lineage>
        <taxon>unclassified sequences</taxon>
        <taxon>metagenomes</taxon>
        <taxon>ecological metagenomes</taxon>
    </lineage>
</organism>
<evidence type="ECO:0000313" key="1">
    <source>
        <dbReference type="EMBL" id="VAX42673.1"/>
    </source>
</evidence>
<reference evidence="1" key="1">
    <citation type="submission" date="2018-06" db="EMBL/GenBank/DDBJ databases">
        <authorList>
            <person name="Zhirakovskaya E."/>
        </authorList>
    </citation>
    <scope>NUCLEOTIDE SEQUENCE</scope>
</reference>